<proteinExistence type="predicted"/>
<dbReference type="AlphaFoldDB" id="A0A1Q9CE40"/>
<dbReference type="Proteomes" id="UP000186817">
    <property type="component" value="Unassembled WGS sequence"/>
</dbReference>
<name>A0A1Q9CE40_SYMMI</name>
<sequence length="112" mass="12449">MIDAPQGHRRNRTSRRDGQRGTEGDPTYQNEDASDAVQELSSGQAQQKSSAEWAQRAQLAQATDKVYSLKEPHSFFARLERSALAADAEKVVAKGEMTEEEKERAREEAAEA</sequence>
<comment type="caution">
    <text evidence="2">The sequence shown here is derived from an EMBL/GenBank/DDBJ whole genome shotgun (WGS) entry which is preliminary data.</text>
</comment>
<accession>A0A1Q9CE40</accession>
<reference evidence="2 3" key="1">
    <citation type="submission" date="2016-02" db="EMBL/GenBank/DDBJ databases">
        <title>Genome analysis of coral dinoflagellate symbionts highlights evolutionary adaptations to a symbiotic lifestyle.</title>
        <authorList>
            <person name="Aranda M."/>
            <person name="Li Y."/>
            <person name="Liew Y.J."/>
            <person name="Baumgarten S."/>
            <person name="Simakov O."/>
            <person name="Wilson M."/>
            <person name="Piel J."/>
            <person name="Ashoor H."/>
            <person name="Bougouffa S."/>
            <person name="Bajic V.B."/>
            <person name="Ryu T."/>
            <person name="Ravasi T."/>
            <person name="Bayer T."/>
            <person name="Micklem G."/>
            <person name="Kim H."/>
            <person name="Bhak J."/>
            <person name="Lajeunesse T.C."/>
            <person name="Voolstra C.R."/>
        </authorList>
    </citation>
    <scope>NUCLEOTIDE SEQUENCE [LARGE SCALE GENOMIC DNA]</scope>
    <source>
        <strain evidence="2 3">CCMP2467</strain>
    </source>
</reference>
<evidence type="ECO:0000313" key="3">
    <source>
        <dbReference type="Proteomes" id="UP000186817"/>
    </source>
</evidence>
<protein>
    <submittedName>
        <fullName evidence="2">Uncharacterized protein</fullName>
    </submittedName>
</protein>
<feature type="region of interest" description="Disordered" evidence="1">
    <location>
        <begin position="1"/>
        <end position="53"/>
    </location>
</feature>
<evidence type="ECO:0000256" key="1">
    <source>
        <dbReference type="SAM" id="MobiDB-lite"/>
    </source>
</evidence>
<feature type="compositionally biased region" description="Basic and acidic residues" evidence="1">
    <location>
        <begin position="14"/>
        <end position="23"/>
    </location>
</feature>
<evidence type="ECO:0000313" key="2">
    <source>
        <dbReference type="EMBL" id="OLP81209.1"/>
    </source>
</evidence>
<feature type="compositionally biased region" description="Polar residues" evidence="1">
    <location>
        <begin position="39"/>
        <end position="52"/>
    </location>
</feature>
<dbReference type="EMBL" id="LSRX01001302">
    <property type="protein sequence ID" value="OLP81209.1"/>
    <property type="molecule type" value="Genomic_DNA"/>
</dbReference>
<feature type="region of interest" description="Disordered" evidence="1">
    <location>
        <begin position="92"/>
        <end position="112"/>
    </location>
</feature>
<gene>
    <name evidence="2" type="ORF">AK812_SmicGene38272</name>
</gene>
<feature type="non-terminal residue" evidence="2">
    <location>
        <position position="112"/>
    </location>
</feature>
<organism evidence="2 3">
    <name type="scientific">Symbiodinium microadriaticum</name>
    <name type="common">Dinoflagellate</name>
    <name type="synonym">Zooxanthella microadriatica</name>
    <dbReference type="NCBI Taxonomy" id="2951"/>
    <lineage>
        <taxon>Eukaryota</taxon>
        <taxon>Sar</taxon>
        <taxon>Alveolata</taxon>
        <taxon>Dinophyceae</taxon>
        <taxon>Suessiales</taxon>
        <taxon>Symbiodiniaceae</taxon>
        <taxon>Symbiodinium</taxon>
    </lineage>
</organism>
<keyword evidence="3" id="KW-1185">Reference proteome</keyword>